<evidence type="ECO:0000313" key="2">
    <source>
        <dbReference type="Proteomes" id="UP001595840"/>
    </source>
</evidence>
<dbReference type="RefSeq" id="WP_290259540.1">
    <property type="nucleotide sequence ID" value="NZ_JAUFQG010000004.1"/>
</dbReference>
<dbReference type="EMBL" id="JBHSCX010000003">
    <property type="protein sequence ID" value="MFC4361529.1"/>
    <property type="molecule type" value="Genomic_DNA"/>
</dbReference>
<name>A0ABV8V215_9GAMM</name>
<reference evidence="2" key="1">
    <citation type="journal article" date="2019" name="Int. J. Syst. Evol. Microbiol.">
        <title>The Global Catalogue of Microorganisms (GCM) 10K type strain sequencing project: providing services to taxonomists for standard genome sequencing and annotation.</title>
        <authorList>
            <consortium name="The Broad Institute Genomics Platform"/>
            <consortium name="The Broad Institute Genome Sequencing Center for Infectious Disease"/>
            <person name="Wu L."/>
            <person name="Ma J."/>
        </authorList>
    </citation>
    <scope>NUCLEOTIDE SEQUENCE [LARGE SCALE GENOMIC DNA]</scope>
    <source>
        <strain evidence="2">CECT 8570</strain>
    </source>
</reference>
<protein>
    <submittedName>
        <fullName evidence="1">DUF2884 family protein</fullName>
    </submittedName>
</protein>
<comment type="caution">
    <text evidence="1">The sequence shown here is derived from an EMBL/GenBank/DDBJ whole genome shotgun (WGS) entry which is preliminary data.</text>
</comment>
<sequence>MRLITISALMLVGIMTWLPVQADVHLGLDECKVSFAEDFSVAPEGIASTQNKKAYLISPSGDISIDGKALALNAEQKQLAANYAQGLQAFVPGLVAFVGDVLEMVGKVLGEAFAAAFGENSEASSAIRTSLEKAQVKLAERVSSHDGTYEVKSEGIDAVDEAFDEEFEQAIEDAVAASMGSIWSLLGSALFSGEGSFESRMEAFGEKMETLGESIDKNMDGEAENLERRGEQLCTKARNIETLESRLRASVPALAHYQIMALRAAE</sequence>
<evidence type="ECO:0000313" key="1">
    <source>
        <dbReference type="EMBL" id="MFC4361529.1"/>
    </source>
</evidence>
<accession>A0ABV8V215</accession>
<dbReference type="Proteomes" id="UP001595840">
    <property type="component" value="Unassembled WGS sequence"/>
</dbReference>
<gene>
    <name evidence="1" type="ORF">ACFOX3_04395</name>
</gene>
<organism evidence="1 2">
    <name type="scientific">Simiduia curdlanivorans</name>
    <dbReference type="NCBI Taxonomy" id="1492769"/>
    <lineage>
        <taxon>Bacteria</taxon>
        <taxon>Pseudomonadati</taxon>
        <taxon>Pseudomonadota</taxon>
        <taxon>Gammaproteobacteria</taxon>
        <taxon>Cellvibrionales</taxon>
        <taxon>Cellvibrionaceae</taxon>
        <taxon>Simiduia</taxon>
    </lineage>
</organism>
<dbReference type="InterPro" id="IPR021307">
    <property type="entry name" value="DUF2884"/>
</dbReference>
<dbReference type="Pfam" id="PF11101">
    <property type="entry name" value="DUF2884"/>
    <property type="match status" value="1"/>
</dbReference>
<keyword evidence="2" id="KW-1185">Reference proteome</keyword>
<proteinExistence type="predicted"/>